<dbReference type="Gene3D" id="1.10.10.10">
    <property type="entry name" value="Winged helix-like DNA-binding domain superfamily/Winged helix DNA-binding domain"/>
    <property type="match status" value="1"/>
</dbReference>
<dbReference type="InterPro" id="IPR000847">
    <property type="entry name" value="LysR_HTH_N"/>
</dbReference>
<dbReference type="InterPro" id="IPR005119">
    <property type="entry name" value="LysR_subst-bd"/>
</dbReference>
<dbReference type="OrthoDB" id="5914299at2"/>
<evidence type="ECO:0000256" key="3">
    <source>
        <dbReference type="ARBA" id="ARBA00023125"/>
    </source>
</evidence>
<dbReference type="FunFam" id="1.10.10.10:FF:000001">
    <property type="entry name" value="LysR family transcriptional regulator"/>
    <property type="match status" value="1"/>
</dbReference>
<reference evidence="7" key="1">
    <citation type="submission" date="2018-09" db="EMBL/GenBank/DDBJ databases">
        <authorList>
            <person name="Zhu H."/>
        </authorList>
    </citation>
    <scope>NUCLEOTIDE SEQUENCE [LARGE SCALE GENOMIC DNA]</scope>
    <source>
        <strain evidence="7">K1R23-30</strain>
    </source>
</reference>
<feature type="domain" description="HTH lysR-type" evidence="5">
    <location>
        <begin position="10"/>
        <end position="67"/>
    </location>
</feature>
<dbReference type="SUPFAM" id="SSF46785">
    <property type="entry name" value="Winged helix' DNA-binding domain"/>
    <property type="match status" value="1"/>
</dbReference>
<keyword evidence="2" id="KW-0805">Transcription regulation</keyword>
<name>A0A3A3G4I3_9BURK</name>
<dbReference type="AlphaFoldDB" id="A0A3A3G4I3"/>
<comment type="caution">
    <text evidence="6">The sequence shown here is derived from an EMBL/GenBank/DDBJ whole genome shotgun (WGS) entry which is preliminary data.</text>
</comment>
<evidence type="ECO:0000259" key="5">
    <source>
        <dbReference type="PROSITE" id="PS50931"/>
    </source>
</evidence>
<dbReference type="Gene3D" id="3.40.190.10">
    <property type="entry name" value="Periplasmic binding protein-like II"/>
    <property type="match status" value="2"/>
</dbReference>
<evidence type="ECO:0000313" key="6">
    <source>
        <dbReference type="EMBL" id="RJF95100.1"/>
    </source>
</evidence>
<dbReference type="InterPro" id="IPR036390">
    <property type="entry name" value="WH_DNA-bd_sf"/>
</dbReference>
<dbReference type="PANTHER" id="PTHR30419">
    <property type="entry name" value="HTH-TYPE TRANSCRIPTIONAL REGULATOR YBHD"/>
    <property type="match status" value="1"/>
</dbReference>
<dbReference type="GO" id="GO:0003700">
    <property type="term" value="F:DNA-binding transcription factor activity"/>
    <property type="evidence" value="ECO:0007669"/>
    <property type="project" value="InterPro"/>
</dbReference>
<protein>
    <submittedName>
        <fullName evidence="6">LysR family transcriptional regulator</fullName>
    </submittedName>
</protein>
<dbReference type="SUPFAM" id="SSF53850">
    <property type="entry name" value="Periplasmic binding protein-like II"/>
    <property type="match status" value="1"/>
</dbReference>
<dbReference type="GO" id="GO:0005829">
    <property type="term" value="C:cytosol"/>
    <property type="evidence" value="ECO:0007669"/>
    <property type="project" value="TreeGrafter"/>
</dbReference>
<dbReference type="Pfam" id="PF00126">
    <property type="entry name" value="HTH_1"/>
    <property type="match status" value="1"/>
</dbReference>
<keyword evidence="4" id="KW-0804">Transcription</keyword>
<dbReference type="PROSITE" id="PS50931">
    <property type="entry name" value="HTH_LYSR"/>
    <property type="match status" value="1"/>
</dbReference>
<dbReference type="EMBL" id="QYUO01000002">
    <property type="protein sequence ID" value="RJF95100.1"/>
    <property type="molecule type" value="Genomic_DNA"/>
</dbReference>
<proteinExistence type="inferred from homology"/>
<dbReference type="PRINTS" id="PR00039">
    <property type="entry name" value="HTHLYSR"/>
</dbReference>
<keyword evidence="3" id="KW-0238">DNA-binding</keyword>
<evidence type="ECO:0000256" key="1">
    <source>
        <dbReference type="ARBA" id="ARBA00009437"/>
    </source>
</evidence>
<evidence type="ECO:0000256" key="2">
    <source>
        <dbReference type="ARBA" id="ARBA00023015"/>
    </source>
</evidence>
<comment type="similarity">
    <text evidence="1">Belongs to the LysR transcriptional regulatory family.</text>
</comment>
<organism evidence="6 7">
    <name type="scientific">Noviherbaspirillum saxi</name>
    <dbReference type="NCBI Taxonomy" id="2320863"/>
    <lineage>
        <taxon>Bacteria</taxon>
        <taxon>Pseudomonadati</taxon>
        <taxon>Pseudomonadota</taxon>
        <taxon>Betaproteobacteria</taxon>
        <taxon>Burkholderiales</taxon>
        <taxon>Oxalobacteraceae</taxon>
        <taxon>Noviherbaspirillum</taxon>
    </lineage>
</organism>
<dbReference type="RefSeq" id="WP_119770250.1">
    <property type="nucleotide sequence ID" value="NZ_QYUO01000002.1"/>
</dbReference>
<evidence type="ECO:0000313" key="7">
    <source>
        <dbReference type="Proteomes" id="UP000265955"/>
    </source>
</evidence>
<evidence type="ECO:0000256" key="4">
    <source>
        <dbReference type="ARBA" id="ARBA00023163"/>
    </source>
</evidence>
<keyword evidence="7" id="KW-1185">Reference proteome</keyword>
<sequence>MEKETFRLRVRLRHIHCFLAVAEQGNLGKAAERLRLTQPAVSKTLSELEDIAHCKLFERNRQGARLTSAGEQFRRHALGVLEALDAVGNAIGLESQQENACVRLGVLPSVGVDLVPAALAVFRKLHPHAQVSVETGANAALVDMLKAGSVDCVMGRMADPQMLLGLSFELLYVEPLCLVARPGHPMTATALPRLEDVLAYPLLVSPKGTIPRHNAESFLRSRGFAMPLQYTETQSVSIAREIVLQSDAIWIAPLGAARHAITSGMLARLAVPTEGSEEPVGLLQRSDASLGAAVRDFMTVLRDVASARRPPQLL</sequence>
<dbReference type="Pfam" id="PF03466">
    <property type="entry name" value="LysR_substrate"/>
    <property type="match status" value="1"/>
</dbReference>
<dbReference type="InterPro" id="IPR050950">
    <property type="entry name" value="HTH-type_LysR_regulators"/>
</dbReference>
<dbReference type="PANTHER" id="PTHR30419:SF8">
    <property type="entry name" value="NITROGEN ASSIMILATION TRANSCRIPTIONAL ACTIVATOR-RELATED"/>
    <property type="match status" value="1"/>
</dbReference>
<dbReference type="GO" id="GO:0003677">
    <property type="term" value="F:DNA binding"/>
    <property type="evidence" value="ECO:0007669"/>
    <property type="project" value="UniProtKB-KW"/>
</dbReference>
<accession>A0A3A3G4I3</accession>
<gene>
    <name evidence="6" type="ORF">D3871_16695</name>
</gene>
<dbReference type="InterPro" id="IPR036388">
    <property type="entry name" value="WH-like_DNA-bd_sf"/>
</dbReference>
<dbReference type="Proteomes" id="UP000265955">
    <property type="component" value="Unassembled WGS sequence"/>
</dbReference>